<evidence type="ECO:0000313" key="4">
    <source>
        <dbReference type="Proteomes" id="UP000251314"/>
    </source>
</evidence>
<organism evidence="3 4">
    <name type="scientific">Phytophthora cactorum</name>
    <dbReference type="NCBI Taxonomy" id="29920"/>
    <lineage>
        <taxon>Eukaryota</taxon>
        <taxon>Sar</taxon>
        <taxon>Stramenopiles</taxon>
        <taxon>Oomycota</taxon>
        <taxon>Peronosporomycetes</taxon>
        <taxon>Peronosporales</taxon>
        <taxon>Peronosporaceae</taxon>
        <taxon>Phytophthora</taxon>
    </lineage>
</organism>
<gene>
    <name evidence="3" type="ORF">PC110_g17007</name>
    <name evidence="1" type="ORF">PC117_g20787</name>
    <name evidence="2" type="ORF">PC129_g17934</name>
</gene>
<accession>A0A329RPJ6</accession>
<dbReference type="EMBL" id="MJFZ01000634">
    <property type="protein sequence ID" value="RAW26585.1"/>
    <property type="molecule type" value="Genomic_DNA"/>
</dbReference>
<dbReference type="EMBL" id="RCMK01000994">
    <property type="protein sequence ID" value="KAG2905261.1"/>
    <property type="molecule type" value="Genomic_DNA"/>
</dbReference>
<comment type="caution">
    <text evidence="3">The sequence shown here is derived from an EMBL/GenBank/DDBJ whole genome shotgun (WGS) entry which is preliminary data.</text>
</comment>
<protein>
    <submittedName>
        <fullName evidence="3">Uncharacterized protein</fullName>
    </submittedName>
</protein>
<dbReference type="EMBL" id="RCMV01001002">
    <property type="protein sequence ID" value="KAG3211077.1"/>
    <property type="molecule type" value="Genomic_DNA"/>
</dbReference>
<keyword evidence="4" id="KW-1185">Reference proteome</keyword>
<dbReference type="Proteomes" id="UP000760860">
    <property type="component" value="Unassembled WGS sequence"/>
</dbReference>
<sequence>MDLSQDESLELYLVLWAMDMEGVWLELIQCA</sequence>
<dbReference type="AlphaFoldDB" id="A0A329RPJ6"/>
<dbReference type="Proteomes" id="UP000251314">
    <property type="component" value="Unassembled WGS sequence"/>
</dbReference>
<name>A0A329RPJ6_9STRA</name>
<reference evidence="3 4" key="1">
    <citation type="submission" date="2018-01" db="EMBL/GenBank/DDBJ databases">
        <title>Draft genome of the strawberry crown rot pathogen Phytophthora cactorum.</title>
        <authorList>
            <person name="Armitage A.D."/>
            <person name="Lysoe E."/>
            <person name="Nellist C.F."/>
            <person name="Harrison R.J."/>
            <person name="Brurberg M.B."/>
        </authorList>
    </citation>
    <scope>NUCLEOTIDE SEQUENCE [LARGE SCALE GENOMIC DNA]</scope>
    <source>
        <strain evidence="3 4">10300</strain>
    </source>
</reference>
<proteinExistence type="predicted"/>
<evidence type="ECO:0000313" key="3">
    <source>
        <dbReference type="EMBL" id="RAW26585.1"/>
    </source>
</evidence>
<dbReference type="Proteomes" id="UP000736787">
    <property type="component" value="Unassembled WGS sequence"/>
</dbReference>
<evidence type="ECO:0000313" key="2">
    <source>
        <dbReference type="EMBL" id="KAG3211077.1"/>
    </source>
</evidence>
<evidence type="ECO:0000313" key="1">
    <source>
        <dbReference type="EMBL" id="KAG2905261.1"/>
    </source>
</evidence>
<dbReference type="VEuPathDB" id="FungiDB:PC110_g17007"/>
<reference evidence="2" key="2">
    <citation type="submission" date="2018-05" db="EMBL/GenBank/DDBJ databases">
        <title>Effector identification in a new, highly contiguous assembly of the strawberry crown rot pathogen Phytophthora cactorum.</title>
        <authorList>
            <person name="Armitage A.D."/>
            <person name="Nellist C.F."/>
            <person name="Bates H."/>
            <person name="Vickerstaff R.J."/>
            <person name="Harrison R.J."/>
        </authorList>
    </citation>
    <scope>NUCLEOTIDE SEQUENCE</scope>
    <source>
        <strain evidence="1">4040</strain>
        <strain evidence="2">P421</strain>
    </source>
</reference>